<proteinExistence type="predicted"/>
<dbReference type="OrthoDB" id="9773411at2"/>
<dbReference type="SUPFAM" id="SSF56935">
    <property type="entry name" value="Porins"/>
    <property type="match status" value="1"/>
</dbReference>
<keyword evidence="3" id="KW-1185">Reference proteome</keyword>
<sequence length="1186" mass="129236">MNSTKPYSLPIRVMLAGGAAVAALMMAGSLQAGECRVGEPDHPGDCTHYNAGTVVARPVQPNVADEIVAPLGDIGFSISIDGAEAGPDAPRHTIAGAPARPDVLRGIDRMLQAVDVDLTYDGLGARPRLAVATSDLRRGFVAGETVRFRASSNYPDWIAGAEVVITDIRGRTLARVPIAANGEAGWVMPADGPEAFLFHLRVRDEAGRLDETRALALQRVARVEAPDLTGPVIAAAEGDDMTARRGIPIRGGAITVSGQASDPQSVRVLGQQVPVDPGGRFVVQRILPPGTHSVAISVDGQGVDRPVTIEESEWFATGIVDLTVGRGGGETWRHGRISGFAQGVRADGTRITASVDTREHELRDLFRDFGRKHPDNTLREMEARDVFNTLGDDSQISELAPSSGRAFLRVERDGSHLQWGDFKPQENTDLTVRSERALYGASGQYQSLDVTDQGEARTRVSGFAAQADSLMARDVLRATGGSAYFLSRQDILVDSEVLVVEVRSRVTGLVVESRRLREGADYRINPVQGVVFLNAPLSSSLTGNGLIQDNPLGDYDVNLVAQYEYVPTIGDVDGHTAGLRAEHWVTDGARIGASGLRETSGIADQTLLGADILLRHGETREFLLDYATSKGPGFGSNFSLNGGLDLEPSNPSYGLPGQKAESWRMAGRSDLGFIGINGEIAGFYDRKEAGFSSPDADIRDDQTAWGLSGFAALSARTDLTFGGESFRSDDGRREEKARIGFAHTLNSRWMLEGELARDRRADNGSTLDFGTRTDAAARLTWQRDEDLSAWVFGQGTLARDDTRRNNDRVGVGIQTRLGERTDMIAEVSGGSLGAAGRLELGHEPDADSRVTLGYQLDPMRRFDTSNFSGRDRGSLVFGMDRRINSRWSYTGETSYSAFGTRPALTSGYGVSYTPADSWRYDAMLQFGESREADGSRLERRGLSLGVRHNQGEDVSAGLRGEWLREDSDRPGNALDRDTWQLSGFYETKVDPDWRFVSSLDAVISDSDQSSFRNGRYIETRLGYAWRPESNDHINALLSYTYLHDLPGPDQVNFDGDVNGPRQKSHIINAAINWQANPVWTLGAKYGYRLRESAPRGTDSFTRSEAHLGVLRADYHIVHNWDVMGEVRLLRTPTTRTTETAALLGIYRLFGDNLRAGGGYLWGEVSDDLRTIDALDKGLFLNITTQF</sequence>
<evidence type="ECO:0000256" key="1">
    <source>
        <dbReference type="SAM" id="SignalP"/>
    </source>
</evidence>
<reference evidence="3" key="1">
    <citation type="submission" date="2016-10" db="EMBL/GenBank/DDBJ databases">
        <authorList>
            <person name="Varghese N."/>
            <person name="Submissions S."/>
        </authorList>
    </citation>
    <scope>NUCLEOTIDE SEQUENCE [LARGE SCALE GENOMIC DNA]</scope>
    <source>
        <strain evidence="3">DSM 11593</strain>
    </source>
</reference>
<organism evidence="2 3">
    <name type="scientific">Paracoccus alkenifer</name>
    <dbReference type="NCBI Taxonomy" id="65735"/>
    <lineage>
        <taxon>Bacteria</taxon>
        <taxon>Pseudomonadati</taxon>
        <taxon>Pseudomonadota</taxon>
        <taxon>Alphaproteobacteria</taxon>
        <taxon>Rhodobacterales</taxon>
        <taxon>Paracoccaceae</taxon>
        <taxon>Paracoccus</taxon>
    </lineage>
</organism>
<gene>
    <name evidence="2" type="ORF">SAMN04488075_1013</name>
</gene>
<keyword evidence="1" id="KW-0732">Signal</keyword>
<feature type="signal peptide" evidence="1">
    <location>
        <begin position="1"/>
        <end position="32"/>
    </location>
</feature>
<dbReference type="AlphaFoldDB" id="A0A1H6L1M4"/>
<dbReference type="EMBL" id="FNXG01000002">
    <property type="protein sequence ID" value="SEH78104.1"/>
    <property type="molecule type" value="Genomic_DNA"/>
</dbReference>
<evidence type="ECO:0000313" key="3">
    <source>
        <dbReference type="Proteomes" id="UP000199125"/>
    </source>
</evidence>
<accession>A0A1H6L1M4</accession>
<dbReference type="Proteomes" id="UP000199125">
    <property type="component" value="Unassembled WGS sequence"/>
</dbReference>
<protein>
    <submittedName>
        <fullName evidence="2">Uncharacterized protein</fullName>
    </submittedName>
</protein>
<evidence type="ECO:0000313" key="2">
    <source>
        <dbReference type="EMBL" id="SEH78104.1"/>
    </source>
</evidence>
<dbReference type="RefSeq" id="WP_090846050.1">
    <property type="nucleotide sequence ID" value="NZ_FNXG01000002.1"/>
</dbReference>
<dbReference type="STRING" id="65735.SAMN04488075_1013"/>
<feature type="chain" id="PRO_5011559187" evidence="1">
    <location>
        <begin position="33"/>
        <end position="1186"/>
    </location>
</feature>
<name>A0A1H6L1M4_9RHOB</name>